<reference evidence="3" key="1">
    <citation type="journal article" date="2017" name="Nat. Microbiol.">
        <title>Global analysis of biosynthetic gene clusters reveals vast potential of secondary metabolite production in Penicillium species.</title>
        <authorList>
            <person name="Nielsen J.C."/>
            <person name="Grijseels S."/>
            <person name="Prigent S."/>
            <person name="Ji B."/>
            <person name="Dainat J."/>
            <person name="Nielsen K.F."/>
            <person name="Frisvad J.C."/>
            <person name="Workman M."/>
            <person name="Nielsen J."/>
        </authorList>
    </citation>
    <scope>NUCLEOTIDE SEQUENCE [LARGE SCALE GENOMIC DNA]</scope>
    <source>
        <strain evidence="3">IBT 14082</strain>
    </source>
</reference>
<organism evidence="2 3">
    <name type="scientific">Penicillium flavigenum</name>
    <dbReference type="NCBI Taxonomy" id="254877"/>
    <lineage>
        <taxon>Eukaryota</taxon>
        <taxon>Fungi</taxon>
        <taxon>Dikarya</taxon>
        <taxon>Ascomycota</taxon>
        <taxon>Pezizomycotina</taxon>
        <taxon>Eurotiomycetes</taxon>
        <taxon>Eurotiomycetidae</taxon>
        <taxon>Eurotiales</taxon>
        <taxon>Aspergillaceae</taxon>
        <taxon>Penicillium</taxon>
    </lineage>
</organism>
<dbReference type="InterPro" id="IPR036291">
    <property type="entry name" value="NAD(P)-bd_dom_sf"/>
</dbReference>
<comment type="caution">
    <text evidence="2">The sequence shown here is derived from an EMBL/GenBank/DDBJ whole genome shotgun (WGS) entry which is preliminary data.</text>
</comment>
<dbReference type="Pfam" id="PF01408">
    <property type="entry name" value="GFO_IDH_MocA"/>
    <property type="match status" value="1"/>
</dbReference>
<feature type="domain" description="Gfo/Idh/MocA-like oxidoreductase N-terminal" evidence="1">
    <location>
        <begin position="9"/>
        <end position="142"/>
    </location>
</feature>
<evidence type="ECO:0000313" key="3">
    <source>
        <dbReference type="Proteomes" id="UP000191342"/>
    </source>
</evidence>
<dbReference type="GO" id="GO:0000166">
    <property type="term" value="F:nucleotide binding"/>
    <property type="evidence" value="ECO:0007669"/>
    <property type="project" value="InterPro"/>
</dbReference>
<proteinExistence type="predicted"/>
<dbReference type="InterPro" id="IPR000683">
    <property type="entry name" value="Gfo/Idh/MocA-like_OxRdtase_N"/>
</dbReference>
<dbReference type="Proteomes" id="UP000191342">
    <property type="component" value="Unassembled WGS sequence"/>
</dbReference>
<evidence type="ECO:0000259" key="1">
    <source>
        <dbReference type="Pfam" id="PF01408"/>
    </source>
</evidence>
<evidence type="ECO:0000313" key="2">
    <source>
        <dbReference type="EMBL" id="OQE21547.1"/>
    </source>
</evidence>
<accession>A0A1V6T5F6</accession>
<dbReference type="InterPro" id="IPR051450">
    <property type="entry name" value="Gfo/Idh/MocA_Oxidoreductases"/>
</dbReference>
<protein>
    <recommendedName>
        <fullName evidence="1">Gfo/Idh/MocA-like oxidoreductase N-terminal domain-containing protein</fullName>
    </recommendedName>
</protein>
<keyword evidence="3" id="KW-1185">Reference proteome</keyword>
<dbReference type="OrthoDB" id="4240961at2759"/>
<dbReference type="Gene3D" id="3.40.50.720">
    <property type="entry name" value="NAD(P)-binding Rossmann-like Domain"/>
    <property type="match status" value="1"/>
</dbReference>
<dbReference type="EMBL" id="MLQL01000014">
    <property type="protein sequence ID" value="OQE21547.1"/>
    <property type="molecule type" value="Genomic_DNA"/>
</dbReference>
<dbReference type="PANTHER" id="PTHR43377:SF1">
    <property type="entry name" value="BILIVERDIN REDUCTASE A"/>
    <property type="match status" value="1"/>
</dbReference>
<dbReference type="SUPFAM" id="SSF51735">
    <property type="entry name" value="NAD(P)-binding Rossmann-fold domains"/>
    <property type="match status" value="1"/>
</dbReference>
<sequence length="495" mass="55200">MGSIAAPKNVLIIGIGPHARKNHLPVLLEEQATGRIGSLVGVDTTQSSSEVDAFNAGLGEKALPIFFVPPVEDTETSLPTTTCDTLDSLAHRYKVNGVLVSTHPSVHRIFSEWAITRGLNVLLDKPLTVHRNCSTDTTEAARIHEDFLKIARLYDPKGRSENLLLSVHCQRRYHPAFLKMRDLIAEVTAKTNCPVTNIQSFHSDGQWRMPDELVDLSYHSYDCGYGKAAHSGYHFFDCVPWLLEAGESKGKEIDSATVHVHATRPNDFLGQLTPSDYDQIYPGSRASCVYEESELKSRMENFGEVDATVSVAFKSAGRTITLGNITLLHNGFSQRGSFKPHQTDLYKGNGRVRHETHIIHQGPFQAIYFSSLQTNDGSSTSGSMGSRDHIEINVFRNNVCYPIWEAHQHYDFSSLCLDGVKRESPTQAVARRRSIKEFIDFLHGDLDRTKAASDFMSHRRSSALMSAVYMSLAQQWNEDTSSVTVGFRRDEEGKP</sequence>
<dbReference type="PANTHER" id="PTHR43377">
    <property type="entry name" value="BILIVERDIN REDUCTASE A"/>
    <property type="match status" value="1"/>
</dbReference>
<dbReference type="AlphaFoldDB" id="A0A1V6T5F6"/>
<name>A0A1V6T5F6_9EURO</name>
<gene>
    <name evidence="2" type="ORF">PENFLA_c014G07140</name>
</gene>